<dbReference type="GO" id="GO:0032467">
    <property type="term" value="P:positive regulation of cytokinesis"/>
    <property type="evidence" value="ECO:0007669"/>
    <property type="project" value="Ensembl"/>
</dbReference>
<dbReference type="Ensembl" id="ENSPMRT00000033262.1">
    <property type="protein sequence ID" value="ENSPMRP00000031361.1"/>
    <property type="gene ID" value="ENSPMRG00000020326.1"/>
</dbReference>
<dbReference type="PRINTS" id="PR00237">
    <property type="entry name" value="GPCRRHODOPSN"/>
</dbReference>
<dbReference type="Gene3D" id="1.20.1070.10">
    <property type="entry name" value="Rhodopsin 7-helix transmembrane proteins"/>
    <property type="match status" value="1"/>
</dbReference>
<dbReference type="InterPro" id="IPR001053">
    <property type="entry name" value="Chemokine_CXCR5"/>
</dbReference>
<protein>
    <recommendedName>
        <fullName evidence="12">C-X-C chemokine receptor type 5</fullName>
    </recommendedName>
</protein>
<keyword evidence="8" id="KW-1015">Disulfide bond</keyword>
<evidence type="ECO:0000259" key="15">
    <source>
        <dbReference type="PROSITE" id="PS50262"/>
    </source>
</evidence>
<evidence type="ECO:0000256" key="4">
    <source>
        <dbReference type="ARBA" id="ARBA00022936"/>
    </source>
</evidence>
<dbReference type="GeneTree" id="ENSGT01050000244848"/>
<feature type="transmembrane region" description="Helical" evidence="14">
    <location>
        <begin position="34"/>
        <end position="59"/>
    </location>
</feature>
<keyword evidence="10" id="KW-0325">Glycoprotein</keyword>
<dbReference type="GO" id="GO:0019722">
    <property type="term" value="P:calcium-mediated signaling"/>
    <property type="evidence" value="ECO:0007669"/>
    <property type="project" value="TreeGrafter"/>
</dbReference>
<organism evidence="16 17">
    <name type="scientific">Podarcis muralis</name>
    <name type="common">Wall lizard</name>
    <name type="synonym">Lacerta muralis</name>
    <dbReference type="NCBI Taxonomy" id="64176"/>
    <lineage>
        <taxon>Eukaryota</taxon>
        <taxon>Metazoa</taxon>
        <taxon>Chordata</taxon>
        <taxon>Craniata</taxon>
        <taxon>Vertebrata</taxon>
        <taxon>Euteleostomi</taxon>
        <taxon>Lepidosauria</taxon>
        <taxon>Squamata</taxon>
        <taxon>Bifurcata</taxon>
        <taxon>Unidentata</taxon>
        <taxon>Episquamata</taxon>
        <taxon>Laterata</taxon>
        <taxon>Lacertibaenia</taxon>
        <taxon>Lacertidae</taxon>
        <taxon>Podarcis</taxon>
    </lineage>
</organism>
<keyword evidence="4" id="KW-0075">B-cell activation</keyword>
<comment type="subcellular location">
    <subcellularLocation>
        <location evidence="1">Cell membrane</location>
        <topology evidence="1">Multi-pass membrane protein</topology>
    </subcellularLocation>
</comment>
<feature type="transmembrane region" description="Helical" evidence="14">
    <location>
        <begin position="201"/>
        <end position="226"/>
    </location>
</feature>
<evidence type="ECO:0000256" key="12">
    <source>
        <dbReference type="ARBA" id="ARBA00069929"/>
    </source>
</evidence>
<dbReference type="InterPro" id="IPR000276">
    <property type="entry name" value="GPCR_Rhodpsn"/>
</dbReference>
<reference evidence="16" key="3">
    <citation type="submission" date="2025-09" db="UniProtKB">
        <authorList>
            <consortium name="Ensembl"/>
        </authorList>
    </citation>
    <scope>IDENTIFICATION</scope>
</reference>
<dbReference type="InterPro" id="IPR017452">
    <property type="entry name" value="GPCR_Rhodpsn_7TM"/>
</dbReference>
<keyword evidence="2" id="KW-1003">Cell membrane</keyword>
<dbReference type="PANTHER" id="PTHR10489">
    <property type="entry name" value="CELL ADHESION MOLECULE"/>
    <property type="match status" value="1"/>
</dbReference>
<evidence type="ECO:0000256" key="14">
    <source>
        <dbReference type="SAM" id="Phobius"/>
    </source>
</evidence>
<reference evidence="16 17" key="1">
    <citation type="journal article" date="2019" name="Proc. Natl. Acad. Sci. U.S.A.">
        <title>Regulatory changes in pterin and carotenoid genes underlie balanced color polymorphisms in the wall lizard.</title>
        <authorList>
            <person name="Andrade P."/>
            <person name="Pinho C."/>
            <person name="Perez I de Lanuza G."/>
            <person name="Afonso S."/>
            <person name="Brejcha J."/>
            <person name="Rubin C.J."/>
            <person name="Wallerman O."/>
            <person name="Pereira P."/>
            <person name="Sabatino S.J."/>
            <person name="Bellati A."/>
            <person name="Pellitteri-Rosa D."/>
            <person name="Bosakova Z."/>
            <person name="Bunikis I."/>
            <person name="Carretero M.A."/>
            <person name="Feiner N."/>
            <person name="Marsik P."/>
            <person name="Pauperio F."/>
            <person name="Salvi D."/>
            <person name="Soler L."/>
            <person name="While G.M."/>
            <person name="Uller T."/>
            <person name="Font E."/>
            <person name="Andersson L."/>
            <person name="Carneiro M."/>
        </authorList>
    </citation>
    <scope>NUCLEOTIDE SEQUENCE</scope>
</reference>
<feature type="transmembrane region" description="Helical" evidence="14">
    <location>
        <begin position="238"/>
        <end position="261"/>
    </location>
</feature>
<feature type="transmembrane region" description="Helical" evidence="14">
    <location>
        <begin position="115"/>
        <end position="138"/>
    </location>
</feature>
<dbReference type="GO" id="GO:0007204">
    <property type="term" value="P:positive regulation of cytosolic calcium ion concentration"/>
    <property type="evidence" value="ECO:0007669"/>
    <property type="project" value="TreeGrafter"/>
</dbReference>
<dbReference type="GO" id="GO:0030595">
    <property type="term" value="P:leukocyte chemotaxis"/>
    <property type="evidence" value="ECO:0007669"/>
    <property type="project" value="Ensembl"/>
</dbReference>
<feature type="transmembrane region" description="Helical" evidence="14">
    <location>
        <begin position="71"/>
        <end position="95"/>
    </location>
</feature>
<name>A0A670K3L4_PODMU</name>
<sequence>PGPALYGLGGHSQSPVLSGFNLNLLSTTRQLRAFLVPFVYMLIFLLGGVGNLMVIVILWCYRRSRSSTELFLFHLALANLLLVFTFPFGVVQNIAGWIFGPFLCKVLSATNRINFYSSSLLLGCISVERYLAVVHALWAFQKQRAISVHLTCLGVWVVSLLLTLPDLLFTEVWPSRDNQPSICHFREYGKHGINAWLATRFLYHIVGFFLPSLVMCFCYIAIVRVLCRSQRLKRQKVVRVAILVTSVFLFCWTPYHVVIFLDTLNKLATANNGCAVELNTAIILSEMVAFSHCCLNPILYAFVGIRFRHDACRLLNSLGCLSQSTLQDILGTCRMDSSTTFLKSCV</sequence>
<dbReference type="GO" id="GO:0009897">
    <property type="term" value="C:external side of plasma membrane"/>
    <property type="evidence" value="ECO:0007669"/>
    <property type="project" value="Ensembl"/>
</dbReference>
<dbReference type="GO" id="GO:0042113">
    <property type="term" value="P:B cell activation"/>
    <property type="evidence" value="ECO:0007669"/>
    <property type="project" value="UniProtKB-KW"/>
</dbReference>
<evidence type="ECO:0000313" key="17">
    <source>
        <dbReference type="Proteomes" id="UP000472272"/>
    </source>
</evidence>
<dbReference type="SUPFAM" id="SSF81321">
    <property type="entry name" value="Family A G protein-coupled receptor-like"/>
    <property type="match status" value="1"/>
</dbReference>
<dbReference type="GO" id="GO:0016493">
    <property type="term" value="F:C-C chemokine receptor activity"/>
    <property type="evidence" value="ECO:0007669"/>
    <property type="project" value="TreeGrafter"/>
</dbReference>
<dbReference type="AlphaFoldDB" id="A0A670K3L4"/>
<comment type="similarity">
    <text evidence="13">Belongs to the G-protein coupled receptor 1 family.</text>
</comment>
<dbReference type="GO" id="GO:0006955">
    <property type="term" value="P:immune response"/>
    <property type="evidence" value="ECO:0007669"/>
    <property type="project" value="InterPro"/>
</dbReference>
<dbReference type="PROSITE" id="PS50262">
    <property type="entry name" value="G_PROTEIN_RECEP_F1_2"/>
    <property type="match status" value="1"/>
</dbReference>
<dbReference type="GO" id="GO:0016494">
    <property type="term" value="F:C-X-C chemokine receptor activity"/>
    <property type="evidence" value="ECO:0007669"/>
    <property type="project" value="InterPro"/>
</dbReference>
<dbReference type="GO" id="GO:0019957">
    <property type="term" value="F:C-C chemokine binding"/>
    <property type="evidence" value="ECO:0007669"/>
    <property type="project" value="TreeGrafter"/>
</dbReference>
<gene>
    <name evidence="16" type="primary">CXCR5</name>
</gene>
<accession>A0A670K3L4</accession>
<evidence type="ECO:0000256" key="8">
    <source>
        <dbReference type="ARBA" id="ARBA00023157"/>
    </source>
</evidence>
<keyword evidence="3 13" id="KW-0812">Transmembrane</keyword>
<keyword evidence="7 14" id="KW-0472">Membrane</keyword>
<dbReference type="Proteomes" id="UP000472272">
    <property type="component" value="Chromosome 15"/>
</dbReference>
<evidence type="ECO:0000256" key="10">
    <source>
        <dbReference type="ARBA" id="ARBA00023180"/>
    </source>
</evidence>
<dbReference type="FunFam" id="1.20.1070.10:FF:000143">
    <property type="entry name" value="C-X-C chemokine receptor type 5"/>
    <property type="match status" value="1"/>
</dbReference>
<feature type="transmembrane region" description="Helical" evidence="14">
    <location>
        <begin position="281"/>
        <end position="303"/>
    </location>
</feature>
<keyword evidence="11 13" id="KW-0807">Transducer</keyword>
<evidence type="ECO:0000256" key="6">
    <source>
        <dbReference type="ARBA" id="ARBA00023040"/>
    </source>
</evidence>
<evidence type="ECO:0000256" key="11">
    <source>
        <dbReference type="ARBA" id="ARBA00023224"/>
    </source>
</evidence>
<feature type="domain" description="G-protein coupled receptors family 1 profile" evidence="15">
    <location>
        <begin position="50"/>
        <end position="300"/>
    </location>
</feature>
<keyword evidence="6 13" id="KW-0297">G-protein coupled receptor</keyword>
<evidence type="ECO:0000313" key="16">
    <source>
        <dbReference type="Ensembl" id="ENSPMRP00000031361.1"/>
    </source>
</evidence>
<dbReference type="OMA" id="FTKNCLL"/>
<evidence type="ECO:0000256" key="5">
    <source>
        <dbReference type="ARBA" id="ARBA00022989"/>
    </source>
</evidence>
<proteinExistence type="inferred from homology"/>
<evidence type="ECO:0000256" key="13">
    <source>
        <dbReference type="RuleBase" id="RU000688"/>
    </source>
</evidence>
<dbReference type="PROSITE" id="PS00237">
    <property type="entry name" value="G_PROTEIN_RECEP_F1_1"/>
    <property type="match status" value="1"/>
</dbReference>
<dbReference type="PRINTS" id="PR00564">
    <property type="entry name" value="CXCCHMKINER5"/>
</dbReference>
<reference evidence="16" key="2">
    <citation type="submission" date="2025-08" db="UniProtKB">
        <authorList>
            <consortium name="Ensembl"/>
        </authorList>
    </citation>
    <scope>IDENTIFICATION</scope>
</reference>
<evidence type="ECO:0000256" key="7">
    <source>
        <dbReference type="ARBA" id="ARBA00023136"/>
    </source>
</evidence>
<evidence type="ECO:0000256" key="1">
    <source>
        <dbReference type="ARBA" id="ARBA00004651"/>
    </source>
</evidence>
<keyword evidence="5 14" id="KW-1133">Transmembrane helix</keyword>
<evidence type="ECO:0000256" key="3">
    <source>
        <dbReference type="ARBA" id="ARBA00022692"/>
    </source>
</evidence>
<dbReference type="PANTHER" id="PTHR10489:SF618">
    <property type="entry name" value="C-X-C CHEMOKINE RECEPTOR TYPE 5"/>
    <property type="match status" value="1"/>
</dbReference>
<dbReference type="Pfam" id="PF00001">
    <property type="entry name" value="7tm_1"/>
    <property type="match status" value="1"/>
</dbReference>
<dbReference type="InterPro" id="IPR050119">
    <property type="entry name" value="CCR1-9-like"/>
</dbReference>
<feature type="transmembrane region" description="Helical" evidence="14">
    <location>
        <begin position="145"/>
        <end position="164"/>
    </location>
</feature>
<evidence type="ECO:0000256" key="2">
    <source>
        <dbReference type="ARBA" id="ARBA00022475"/>
    </source>
</evidence>
<keyword evidence="17" id="KW-1185">Reference proteome</keyword>
<keyword evidence="9 13" id="KW-0675">Receptor</keyword>
<evidence type="ECO:0000256" key="9">
    <source>
        <dbReference type="ARBA" id="ARBA00023170"/>
    </source>
</evidence>